<evidence type="ECO:0000256" key="1">
    <source>
        <dbReference type="SAM" id="MobiDB-lite"/>
    </source>
</evidence>
<name>A0A835RZS7_VANPL</name>
<dbReference type="AlphaFoldDB" id="A0A835RZS7"/>
<feature type="domain" description="Multiple myeloma tumor-associated protein 2-like N-terminal" evidence="2">
    <location>
        <begin position="8"/>
        <end position="45"/>
    </location>
</feature>
<protein>
    <recommendedName>
        <fullName evidence="2">Multiple myeloma tumor-associated protein 2-like N-terminal domain-containing protein</fullName>
    </recommendedName>
</protein>
<dbReference type="Proteomes" id="UP000639772">
    <property type="component" value="Chromosome 1"/>
</dbReference>
<dbReference type="OrthoDB" id="5390672at2759"/>
<dbReference type="Pfam" id="PF10159">
    <property type="entry name" value="MMtag"/>
    <property type="match status" value="1"/>
</dbReference>
<proteinExistence type="predicted"/>
<dbReference type="EMBL" id="JADCNM010000001">
    <property type="protein sequence ID" value="KAG0499933.1"/>
    <property type="molecule type" value="Genomic_DNA"/>
</dbReference>
<evidence type="ECO:0000313" key="3">
    <source>
        <dbReference type="EMBL" id="KAG0499933.1"/>
    </source>
</evidence>
<dbReference type="PANTHER" id="PTHR14580:SF0">
    <property type="entry name" value="MULTIPLE MYELOMA TUMOR-ASSOCIATED PROTEIN 2"/>
    <property type="match status" value="1"/>
</dbReference>
<dbReference type="InterPro" id="IPR019315">
    <property type="entry name" value="MMTA2_N"/>
</dbReference>
<evidence type="ECO:0000313" key="4">
    <source>
        <dbReference type="Proteomes" id="UP000639772"/>
    </source>
</evidence>
<organism evidence="3 4">
    <name type="scientific">Vanilla planifolia</name>
    <name type="common">Vanilla</name>
    <dbReference type="NCBI Taxonomy" id="51239"/>
    <lineage>
        <taxon>Eukaryota</taxon>
        <taxon>Viridiplantae</taxon>
        <taxon>Streptophyta</taxon>
        <taxon>Embryophyta</taxon>
        <taxon>Tracheophyta</taxon>
        <taxon>Spermatophyta</taxon>
        <taxon>Magnoliopsida</taxon>
        <taxon>Liliopsida</taxon>
        <taxon>Asparagales</taxon>
        <taxon>Orchidaceae</taxon>
        <taxon>Vanilloideae</taxon>
        <taxon>Vanilleae</taxon>
        <taxon>Vanilla</taxon>
    </lineage>
</organism>
<feature type="region of interest" description="Disordered" evidence="1">
    <location>
        <begin position="111"/>
        <end position="132"/>
    </location>
</feature>
<sequence>MYHPSRGGVRGGRDQFKWDDVKVDKHRENYVGHSIMAPFGRWPKGHYIVICSGEPANGGSNLKCCFYSDHNEKDLHWYVRDKNLLPSRARQPRRIRRIKKEQERQLMREALGLAPKRAPRPQENRLDKHLVY</sequence>
<evidence type="ECO:0000259" key="2">
    <source>
        <dbReference type="Pfam" id="PF10159"/>
    </source>
</evidence>
<dbReference type="PANTHER" id="PTHR14580">
    <property type="entry name" value="MULTIPLE MYELOMA TUMOR-ASSOCIATED PROTEIN 2 FAMILY MEMBER"/>
    <property type="match status" value="1"/>
</dbReference>
<accession>A0A835RZS7</accession>
<dbReference type="InterPro" id="IPR039207">
    <property type="entry name" value="MMTAG2-like"/>
</dbReference>
<comment type="caution">
    <text evidence="3">The sequence shown here is derived from an EMBL/GenBank/DDBJ whole genome shotgun (WGS) entry which is preliminary data.</text>
</comment>
<feature type="compositionally biased region" description="Basic and acidic residues" evidence="1">
    <location>
        <begin position="120"/>
        <end position="132"/>
    </location>
</feature>
<gene>
    <name evidence="3" type="ORF">HPP92_000005</name>
</gene>
<reference evidence="3 4" key="1">
    <citation type="journal article" date="2020" name="Nat. Food">
        <title>A phased Vanilla planifolia genome enables genetic improvement of flavour and production.</title>
        <authorList>
            <person name="Hasing T."/>
            <person name="Tang H."/>
            <person name="Brym M."/>
            <person name="Khazi F."/>
            <person name="Huang T."/>
            <person name="Chambers A.H."/>
        </authorList>
    </citation>
    <scope>NUCLEOTIDE SEQUENCE [LARGE SCALE GENOMIC DNA]</scope>
    <source>
        <tissue evidence="3">Leaf</tissue>
    </source>
</reference>